<keyword evidence="3" id="KW-1003">Cell membrane</keyword>
<dbReference type="GO" id="GO:0008528">
    <property type="term" value="F:G protein-coupled peptide receptor activity"/>
    <property type="evidence" value="ECO:0007669"/>
    <property type="project" value="TreeGrafter"/>
</dbReference>
<feature type="transmembrane region" description="Helical" evidence="19">
    <location>
        <begin position="702"/>
        <end position="725"/>
    </location>
</feature>
<sequence>MRCLALLGLVAWGLGSWAGPSGGASPPPCPASCSCDGDRGVDCSGRGLAAVPPGLSAFTHALDISMNNITRLPEDAFKNFPYLEELRLAGNDLSFIHPKALSGLKELKVLTLQNNQLKTVPNEAIRGLSGLQSLRLDANHITAIPEDSFEGLVQLRHLWLDDNSLTEVPIYPLSNLPSLQALTLALNKITHIPDYAFTNLSSLVVLSLSLMCIDSVDLNYNNMVEFPEAIKALPSLKELGFHSNYISIIPDGAFAGNPLLRTIHLYDNPLSFVGNSAFQNLSDLHSLVIRGASMVQWFPNLTGTVNLESLTLTGTKINSIPVNLCQEQKVLRTLDLSYNSIKDLPSFKGCHSLEEISLQHNQIHEITEDTFQGLSSLRVLDLSFNELSSVPTEGLSGLNQLKLAGNSELKEALAAKSFAKLRSLSVPYAYQCCAFWGCDSYLNSNAEDLGHQDQADADVLRNEENEELGQTIIHCTPATGAFKPCEYLLGSWMIRLTVWFIFLVALFFNLLVMLTIFASCTPLPSSKLFIGLISVSNLFMGVYTGILTFLDAVSWGRFAEFGIWWETGSGCRAAGFLAVFSSESAIFFLMLAAVERSFSAKEIIKKGKSNRQKQFQIAAVFAFLCAVVAGCLPLFYKAEYSASPLCLPFPTGETPSLGFTVTLVLLNSLAFLLMAIIYTKLYCNLEKEDLSENSQSSMIKHVAWLIFTNCIFFCPVAFFSFAPLITAISISPEIMKSVTLIFFPLPACLNPVLYVFFNPKFKEDWKLLRRHMTRKNGAVAIAVNAQGGCVTQDFYYDCGVYTHLQGNIAVCECCESLLLSKPLPCKHLIKSHSCPALAVVPCQRADGYWSDCGTQSAHSEYADEDDSFVSDSSDQVQACGRACFYQSRGFPLVRYAYNIPRIKD</sequence>
<keyword evidence="9" id="KW-0221">Differentiation</keyword>
<evidence type="ECO:0000313" key="23">
    <source>
        <dbReference type="Proteomes" id="UP000694522"/>
    </source>
</evidence>
<comment type="subcellular location">
    <subcellularLocation>
        <location evidence="1">Cell membrane</location>
        <topology evidence="1">Multi-pass membrane protein</topology>
    </subcellularLocation>
</comment>
<reference evidence="22" key="1">
    <citation type="submission" date="2025-08" db="UniProtKB">
        <authorList>
            <consortium name="Ensembl"/>
        </authorList>
    </citation>
    <scope>IDENTIFICATION</scope>
</reference>
<organism evidence="22 23">
    <name type="scientific">Amazona collaria</name>
    <name type="common">yellow-billed parrot</name>
    <dbReference type="NCBI Taxonomy" id="241587"/>
    <lineage>
        <taxon>Eukaryota</taxon>
        <taxon>Metazoa</taxon>
        <taxon>Chordata</taxon>
        <taxon>Craniata</taxon>
        <taxon>Vertebrata</taxon>
        <taxon>Euteleostomi</taxon>
        <taxon>Archelosauria</taxon>
        <taxon>Archosauria</taxon>
        <taxon>Dinosauria</taxon>
        <taxon>Saurischia</taxon>
        <taxon>Theropoda</taxon>
        <taxon>Coelurosauria</taxon>
        <taxon>Aves</taxon>
        <taxon>Neognathae</taxon>
        <taxon>Neoaves</taxon>
        <taxon>Telluraves</taxon>
        <taxon>Australaves</taxon>
        <taxon>Psittaciformes</taxon>
        <taxon>Psittacidae</taxon>
        <taxon>Amazona</taxon>
    </lineage>
</organism>
<keyword evidence="14" id="KW-1015">Disulfide bond</keyword>
<dbReference type="FunFam" id="3.80.10.10:FF:000770">
    <property type="entry name" value="Uncharacterized protein"/>
    <property type="match status" value="1"/>
</dbReference>
<evidence type="ECO:0000256" key="10">
    <source>
        <dbReference type="ARBA" id="ARBA00022989"/>
    </source>
</evidence>
<name>A0A8B9F3W5_9PSIT</name>
<dbReference type="InterPro" id="IPR000276">
    <property type="entry name" value="GPCR_Rhodpsn"/>
</dbReference>
<evidence type="ECO:0000256" key="17">
    <source>
        <dbReference type="ARBA" id="ARBA00023224"/>
    </source>
</evidence>
<dbReference type="Pfam" id="PF00560">
    <property type="entry name" value="LRR_1"/>
    <property type="match status" value="1"/>
</dbReference>
<evidence type="ECO:0000256" key="2">
    <source>
        <dbReference type="ARBA" id="ARBA00022473"/>
    </source>
</evidence>
<feature type="transmembrane region" description="Helical" evidence="19">
    <location>
        <begin position="656"/>
        <end position="681"/>
    </location>
</feature>
<evidence type="ECO:0000256" key="4">
    <source>
        <dbReference type="ARBA" id="ARBA00022614"/>
    </source>
</evidence>
<dbReference type="AlphaFoldDB" id="A0A8B9F3W5"/>
<feature type="transmembrane region" description="Helical" evidence="19">
    <location>
        <begin position="529"/>
        <end position="553"/>
    </location>
</feature>
<dbReference type="PANTHER" id="PTHR24372">
    <property type="entry name" value="GLYCOPROTEIN HORMONE RECEPTOR"/>
    <property type="match status" value="1"/>
</dbReference>
<dbReference type="PROSITE" id="PS51450">
    <property type="entry name" value="LRR"/>
    <property type="match status" value="5"/>
</dbReference>
<evidence type="ECO:0000256" key="11">
    <source>
        <dbReference type="ARBA" id="ARBA00023040"/>
    </source>
</evidence>
<keyword evidence="13 19" id="KW-0472">Membrane</keyword>
<dbReference type="Pfam" id="PF13855">
    <property type="entry name" value="LRR_8"/>
    <property type="match status" value="3"/>
</dbReference>
<feature type="transmembrane region" description="Helical" evidence="19">
    <location>
        <begin position="615"/>
        <end position="636"/>
    </location>
</feature>
<feature type="transmembrane region" description="Helical" evidence="19">
    <location>
        <begin position="492"/>
        <end position="517"/>
    </location>
</feature>
<dbReference type="CDD" id="cd15361">
    <property type="entry name" value="7tmA_LGR4"/>
    <property type="match status" value="1"/>
</dbReference>
<evidence type="ECO:0000256" key="14">
    <source>
        <dbReference type="ARBA" id="ARBA00023157"/>
    </source>
</evidence>
<feature type="transmembrane region" description="Helical" evidence="19">
    <location>
        <begin position="573"/>
        <end position="594"/>
    </location>
</feature>
<evidence type="ECO:0000256" key="15">
    <source>
        <dbReference type="ARBA" id="ARBA00023170"/>
    </source>
</evidence>
<keyword evidence="15" id="KW-0675">Receptor</keyword>
<evidence type="ECO:0000256" key="19">
    <source>
        <dbReference type="SAM" id="Phobius"/>
    </source>
</evidence>
<keyword evidence="10 19" id="KW-1133">Transmembrane helix</keyword>
<dbReference type="GO" id="GO:0005886">
    <property type="term" value="C:plasma membrane"/>
    <property type="evidence" value="ECO:0007669"/>
    <property type="project" value="UniProtKB-SubCell"/>
</dbReference>
<dbReference type="PANTHER" id="PTHR24372:SF67">
    <property type="entry name" value="LEUCINE-RICH REPEAT-CONTAINING G-PROTEIN COUPLED RECEPTOR 4"/>
    <property type="match status" value="1"/>
</dbReference>
<dbReference type="InterPro" id="IPR017452">
    <property type="entry name" value="GPCR_Rhodpsn_7TM"/>
</dbReference>
<keyword evidence="5" id="KW-0879">Wnt signaling pathway</keyword>
<evidence type="ECO:0000256" key="8">
    <source>
        <dbReference type="ARBA" id="ARBA00022737"/>
    </source>
</evidence>
<dbReference type="PROSITE" id="PS51257">
    <property type="entry name" value="PROKAR_LIPOPROTEIN"/>
    <property type="match status" value="1"/>
</dbReference>
<dbReference type="InterPro" id="IPR003591">
    <property type="entry name" value="Leu-rich_rpt_typical-subtyp"/>
</dbReference>
<evidence type="ECO:0000256" key="9">
    <source>
        <dbReference type="ARBA" id="ARBA00022782"/>
    </source>
</evidence>
<dbReference type="InterPro" id="IPR002131">
    <property type="entry name" value="Gphrmn_rcpt_fam"/>
</dbReference>
<reference evidence="22" key="2">
    <citation type="submission" date="2025-09" db="UniProtKB">
        <authorList>
            <consortium name="Ensembl"/>
        </authorList>
    </citation>
    <scope>IDENTIFICATION</scope>
</reference>
<dbReference type="SMART" id="SM00369">
    <property type="entry name" value="LRR_TYP"/>
    <property type="match status" value="12"/>
</dbReference>
<dbReference type="PROSITE" id="PS50262">
    <property type="entry name" value="G_PROTEIN_RECEP_F1_2"/>
    <property type="match status" value="1"/>
</dbReference>
<evidence type="ECO:0000256" key="13">
    <source>
        <dbReference type="ARBA" id="ARBA00023136"/>
    </source>
</evidence>
<evidence type="ECO:0000256" key="1">
    <source>
        <dbReference type="ARBA" id="ARBA00004651"/>
    </source>
</evidence>
<evidence type="ECO:0000256" key="16">
    <source>
        <dbReference type="ARBA" id="ARBA00023180"/>
    </source>
</evidence>
<dbReference type="PRINTS" id="PR00237">
    <property type="entry name" value="GPCRRHODOPSN"/>
</dbReference>
<dbReference type="PRINTS" id="PR00373">
    <property type="entry name" value="GLYCHORMONER"/>
</dbReference>
<keyword evidence="17" id="KW-0807">Transducer</keyword>
<evidence type="ECO:0000256" key="12">
    <source>
        <dbReference type="ARBA" id="ARBA00023108"/>
    </source>
</evidence>
<dbReference type="Pfam" id="PF01462">
    <property type="entry name" value="LRRNT"/>
    <property type="match status" value="1"/>
</dbReference>
<dbReference type="SUPFAM" id="SSF52047">
    <property type="entry name" value="RNI-like"/>
    <property type="match status" value="1"/>
</dbReference>
<dbReference type="GO" id="GO:0007189">
    <property type="term" value="P:adenylate cyclase-activating G protein-coupled receptor signaling pathway"/>
    <property type="evidence" value="ECO:0007669"/>
    <property type="project" value="TreeGrafter"/>
</dbReference>
<dbReference type="SMART" id="SM00013">
    <property type="entry name" value="LRRNT"/>
    <property type="match status" value="1"/>
</dbReference>
<feature type="domain" description="G-protein coupled receptors family 1 profile" evidence="21">
    <location>
        <begin position="508"/>
        <end position="754"/>
    </location>
</feature>
<evidence type="ECO:0000256" key="5">
    <source>
        <dbReference type="ARBA" id="ARBA00022687"/>
    </source>
</evidence>
<keyword evidence="16" id="KW-0325">Glycoprotein</keyword>
<dbReference type="GO" id="GO:0016500">
    <property type="term" value="F:protein-hormone receptor activity"/>
    <property type="evidence" value="ECO:0007669"/>
    <property type="project" value="InterPro"/>
</dbReference>
<keyword evidence="8" id="KW-0677">Repeat</keyword>
<dbReference type="Ensembl" id="ENSACOT00000004595.1">
    <property type="protein sequence ID" value="ENSACOP00000004420.1"/>
    <property type="gene ID" value="ENSACOG00000003131.1"/>
</dbReference>
<keyword evidence="2" id="KW-0217">Developmental protein</keyword>
<dbReference type="SMART" id="SM00365">
    <property type="entry name" value="LRR_SD22"/>
    <property type="match status" value="4"/>
</dbReference>
<evidence type="ECO:0000256" key="6">
    <source>
        <dbReference type="ARBA" id="ARBA00022692"/>
    </source>
</evidence>
<protein>
    <recommendedName>
        <fullName evidence="18">Leucine-rich repeat-containing G-protein coupled receptor 4</fullName>
    </recommendedName>
</protein>
<keyword evidence="23" id="KW-1185">Reference proteome</keyword>
<evidence type="ECO:0000256" key="3">
    <source>
        <dbReference type="ARBA" id="ARBA00022475"/>
    </source>
</evidence>
<dbReference type="PRINTS" id="PR00019">
    <property type="entry name" value="LEURICHRPT"/>
</dbReference>
<dbReference type="SUPFAM" id="SSF81321">
    <property type="entry name" value="Family A G protein-coupled receptor-like"/>
    <property type="match status" value="1"/>
</dbReference>
<dbReference type="Pfam" id="PF00001">
    <property type="entry name" value="7tm_1"/>
    <property type="match status" value="1"/>
</dbReference>
<dbReference type="Proteomes" id="UP000694522">
    <property type="component" value="Unplaced"/>
</dbReference>
<dbReference type="InterPro" id="IPR000372">
    <property type="entry name" value="LRRNT"/>
</dbReference>
<feature type="transmembrane region" description="Helical" evidence="19">
    <location>
        <begin position="737"/>
        <end position="757"/>
    </location>
</feature>
<accession>A0A8B9F3W5</accession>
<dbReference type="FunFam" id="1.20.1070.10:FF:000028">
    <property type="entry name" value="leucine-rich repeat-containing G-protein coupled receptor 4 isoform X1"/>
    <property type="match status" value="1"/>
</dbReference>
<feature type="signal peptide" evidence="20">
    <location>
        <begin position="1"/>
        <end position="18"/>
    </location>
</feature>
<dbReference type="Gene3D" id="3.80.10.10">
    <property type="entry name" value="Ribonuclease Inhibitor"/>
    <property type="match status" value="1"/>
</dbReference>
<dbReference type="Gene3D" id="1.20.1070.10">
    <property type="entry name" value="Rhodopsin 7-helix transmembrane proteins"/>
    <property type="match status" value="1"/>
</dbReference>
<keyword evidence="12" id="KW-0090">Biological rhythms</keyword>
<keyword evidence="7 20" id="KW-0732">Signal</keyword>
<evidence type="ECO:0000256" key="18">
    <source>
        <dbReference type="ARBA" id="ARBA00039745"/>
    </source>
</evidence>
<evidence type="ECO:0000256" key="20">
    <source>
        <dbReference type="SAM" id="SignalP"/>
    </source>
</evidence>
<evidence type="ECO:0000313" key="22">
    <source>
        <dbReference type="Ensembl" id="ENSACOP00000004420.1"/>
    </source>
</evidence>
<keyword evidence="11" id="KW-0297">G-protein coupled receptor</keyword>
<evidence type="ECO:0000256" key="7">
    <source>
        <dbReference type="ARBA" id="ARBA00022729"/>
    </source>
</evidence>
<proteinExistence type="predicted"/>
<dbReference type="InterPro" id="IPR032675">
    <property type="entry name" value="LRR_dom_sf"/>
</dbReference>
<dbReference type="GO" id="GO:0009755">
    <property type="term" value="P:hormone-mediated signaling pathway"/>
    <property type="evidence" value="ECO:0007669"/>
    <property type="project" value="TreeGrafter"/>
</dbReference>
<keyword evidence="6 19" id="KW-0812">Transmembrane</keyword>
<feature type="chain" id="PRO_5034387820" description="Leucine-rich repeat-containing G-protein coupled receptor 4" evidence="20">
    <location>
        <begin position="19"/>
        <end position="904"/>
    </location>
</feature>
<evidence type="ECO:0000259" key="21">
    <source>
        <dbReference type="PROSITE" id="PS50262"/>
    </source>
</evidence>
<dbReference type="InterPro" id="IPR001611">
    <property type="entry name" value="Leu-rich_rpt"/>
</dbReference>
<keyword evidence="4" id="KW-0433">Leucine-rich repeat</keyword>